<comment type="similarity">
    <text evidence="2">Belongs to the NASP family.</text>
</comment>
<evidence type="ECO:0000256" key="5">
    <source>
        <dbReference type="ARBA" id="ARBA00023242"/>
    </source>
</evidence>
<dbReference type="GO" id="GO:0005654">
    <property type="term" value="C:nucleoplasm"/>
    <property type="evidence" value="ECO:0007669"/>
    <property type="project" value="TreeGrafter"/>
</dbReference>
<evidence type="ECO:0000313" key="11">
    <source>
        <dbReference type="Proteomes" id="UP001209878"/>
    </source>
</evidence>
<dbReference type="Pfam" id="PF10516">
    <property type="entry name" value="SHNi-TPR"/>
    <property type="match status" value="1"/>
</dbReference>
<comment type="caution">
    <text evidence="10">The sequence shown here is derived from an EMBL/GenBank/DDBJ whole genome shotgun (WGS) entry which is preliminary data.</text>
</comment>
<evidence type="ECO:0000256" key="6">
    <source>
        <dbReference type="PROSITE-ProRule" id="PRU00339"/>
    </source>
</evidence>
<evidence type="ECO:0000256" key="7">
    <source>
        <dbReference type="SAM" id="Coils"/>
    </source>
</evidence>
<feature type="compositionally biased region" description="Basic and acidic residues" evidence="8">
    <location>
        <begin position="101"/>
        <end position="141"/>
    </location>
</feature>
<keyword evidence="7" id="KW-0175">Coiled coil</keyword>
<dbReference type="InterPro" id="IPR051730">
    <property type="entry name" value="NASP-like"/>
</dbReference>
<dbReference type="InterPro" id="IPR011990">
    <property type="entry name" value="TPR-like_helical_dom_sf"/>
</dbReference>
<dbReference type="Pfam" id="PF13181">
    <property type="entry name" value="TPR_8"/>
    <property type="match status" value="1"/>
</dbReference>
<proteinExistence type="inferred from homology"/>
<evidence type="ECO:0000259" key="9">
    <source>
        <dbReference type="Pfam" id="PF10516"/>
    </source>
</evidence>
<dbReference type="AlphaFoldDB" id="A0AAD9KS63"/>
<dbReference type="SMART" id="SM00028">
    <property type="entry name" value="TPR"/>
    <property type="match status" value="2"/>
</dbReference>
<comment type="subcellular location">
    <subcellularLocation>
        <location evidence="1">Nucleus</location>
    </subcellularLocation>
</comment>
<evidence type="ECO:0000313" key="10">
    <source>
        <dbReference type="EMBL" id="KAK2176399.1"/>
    </source>
</evidence>
<name>A0AAD9KS63_RIDPI</name>
<dbReference type="SUPFAM" id="SSF48452">
    <property type="entry name" value="TPR-like"/>
    <property type="match status" value="1"/>
</dbReference>
<evidence type="ECO:0000256" key="1">
    <source>
        <dbReference type="ARBA" id="ARBA00004123"/>
    </source>
</evidence>
<reference evidence="10" key="1">
    <citation type="journal article" date="2023" name="Mol. Biol. Evol.">
        <title>Third-Generation Sequencing Reveals the Adaptive Role of the Epigenome in Three Deep-Sea Polychaetes.</title>
        <authorList>
            <person name="Perez M."/>
            <person name="Aroh O."/>
            <person name="Sun Y."/>
            <person name="Lan Y."/>
            <person name="Juniper S.K."/>
            <person name="Young C.R."/>
            <person name="Angers B."/>
            <person name="Qian P.Y."/>
        </authorList>
    </citation>
    <scope>NUCLEOTIDE SEQUENCE</scope>
    <source>
        <strain evidence="10">R07B-5</strain>
    </source>
</reference>
<evidence type="ECO:0000256" key="4">
    <source>
        <dbReference type="ARBA" id="ARBA00022803"/>
    </source>
</evidence>
<keyword evidence="11" id="KW-1185">Reference proteome</keyword>
<dbReference type="PROSITE" id="PS50005">
    <property type="entry name" value="TPR"/>
    <property type="match status" value="2"/>
</dbReference>
<feature type="repeat" description="TPR" evidence="6">
    <location>
        <begin position="411"/>
        <end position="444"/>
    </location>
</feature>
<keyword evidence="5" id="KW-0539">Nucleus</keyword>
<feature type="compositionally biased region" description="Basic and acidic residues" evidence="8">
    <location>
        <begin position="589"/>
        <end position="610"/>
    </location>
</feature>
<dbReference type="PANTHER" id="PTHR15081:SF1">
    <property type="entry name" value="NUCLEAR AUTOANTIGENIC SPERM PROTEIN"/>
    <property type="match status" value="1"/>
</dbReference>
<dbReference type="InterPro" id="IPR019734">
    <property type="entry name" value="TPR_rpt"/>
</dbReference>
<dbReference type="Gene3D" id="1.25.40.10">
    <property type="entry name" value="Tetratricopeptide repeat domain"/>
    <property type="match status" value="1"/>
</dbReference>
<feature type="compositionally biased region" description="Acidic residues" evidence="8">
    <location>
        <begin position="262"/>
        <end position="278"/>
    </location>
</feature>
<dbReference type="Proteomes" id="UP001209878">
    <property type="component" value="Unassembled WGS sequence"/>
</dbReference>
<dbReference type="GO" id="GO:0042393">
    <property type="term" value="F:histone binding"/>
    <property type="evidence" value="ECO:0007669"/>
    <property type="project" value="TreeGrafter"/>
</dbReference>
<feature type="compositionally biased region" description="Basic and acidic residues" evidence="8">
    <location>
        <begin position="551"/>
        <end position="569"/>
    </location>
</feature>
<feature type="compositionally biased region" description="Polar residues" evidence="8">
    <location>
        <begin position="577"/>
        <end position="588"/>
    </location>
</feature>
<feature type="compositionally biased region" description="Basic and acidic residues" evidence="8">
    <location>
        <begin position="251"/>
        <end position="261"/>
    </location>
</feature>
<feature type="compositionally biased region" description="Basic and acidic residues" evidence="8">
    <location>
        <begin position="311"/>
        <end position="332"/>
    </location>
</feature>
<accession>A0AAD9KS63</accession>
<dbReference type="GO" id="GO:0006335">
    <property type="term" value="P:DNA replication-dependent chromatin assembly"/>
    <property type="evidence" value="ECO:0007669"/>
    <property type="project" value="TreeGrafter"/>
</dbReference>
<feature type="compositionally biased region" description="Low complexity" evidence="8">
    <location>
        <begin position="155"/>
        <end position="165"/>
    </location>
</feature>
<evidence type="ECO:0000256" key="3">
    <source>
        <dbReference type="ARBA" id="ARBA00022737"/>
    </source>
</evidence>
<dbReference type="GO" id="GO:0034080">
    <property type="term" value="P:CENP-A containing chromatin assembly"/>
    <property type="evidence" value="ECO:0007669"/>
    <property type="project" value="TreeGrafter"/>
</dbReference>
<keyword evidence="3" id="KW-0677">Repeat</keyword>
<evidence type="ECO:0000256" key="8">
    <source>
        <dbReference type="SAM" id="MobiDB-lite"/>
    </source>
</evidence>
<evidence type="ECO:0000256" key="2">
    <source>
        <dbReference type="ARBA" id="ARBA00008402"/>
    </source>
</evidence>
<feature type="region of interest" description="Disordered" evidence="8">
    <location>
        <begin position="89"/>
        <end position="339"/>
    </location>
</feature>
<keyword evidence="4 6" id="KW-0802">TPR repeat</keyword>
<protein>
    <recommendedName>
        <fullName evidence="9">Tetratricopeptide SHNi-TPR domain-containing protein</fullName>
    </recommendedName>
</protein>
<feature type="region of interest" description="Disordered" evidence="8">
    <location>
        <begin position="546"/>
        <end position="616"/>
    </location>
</feature>
<dbReference type="EMBL" id="JAODUO010000664">
    <property type="protein sequence ID" value="KAK2176399.1"/>
    <property type="molecule type" value="Genomic_DNA"/>
</dbReference>
<dbReference type="InterPro" id="IPR019544">
    <property type="entry name" value="Tetratricopeptide_SHNi-TPR_dom"/>
</dbReference>
<feature type="domain" description="Tetratricopeptide SHNi-TPR" evidence="9">
    <location>
        <begin position="369"/>
        <end position="406"/>
    </location>
</feature>
<organism evidence="10 11">
    <name type="scientific">Ridgeia piscesae</name>
    <name type="common">Tubeworm</name>
    <dbReference type="NCBI Taxonomy" id="27915"/>
    <lineage>
        <taxon>Eukaryota</taxon>
        <taxon>Metazoa</taxon>
        <taxon>Spiralia</taxon>
        <taxon>Lophotrochozoa</taxon>
        <taxon>Annelida</taxon>
        <taxon>Polychaeta</taxon>
        <taxon>Sedentaria</taxon>
        <taxon>Canalipalpata</taxon>
        <taxon>Sabellida</taxon>
        <taxon>Siboglinidae</taxon>
        <taxon>Ridgeia</taxon>
    </lineage>
</organism>
<feature type="coiled-coil region" evidence="7">
    <location>
        <begin position="438"/>
        <end position="512"/>
    </location>
</feature>
<feature type="repeat" description="TPR" evidence="6">
    <location>
        <begin position="369"/>
        <end position="402"/>
    </location>
</feature>
<feature type="compositionally biased region" description="Basic and acidic residues" evidence="8">
    <location>
        <begin position="166"/>
        <end position="242"/>
    </location>
</feature>
<feature type="compositionally biased region" description="Basic residues" evidence="8">
    <location>
        <begin position="142"/>
        <end position="152"/>
    </location>
</feature>
<dbReference type="PANTHER" id="PTHR15081">
    <property type="entry name" value="NUCLEAR AUTOANTIGENIC SPERM PROTEIN NASP -RELATED"/>
    <property type="match status" value="1"/>
</dbReference>
<feature type="compositionally biased region" description="Acidic residues" evidence="8">
    <location>
        <begin position="285"/>
        <end position="310"/>
    </location>
</feature>
<gene>
    <name evidence="10" type="ORF">NP493_664g02020</name>
</gene>
<sequence length="616" mass="67723">MPVAEVKNRTTSWSADDDTIQAVNLLAQGKRNLLVGDMVEAVSQLQEACRLLAGKFGETADECAEAYLAYGKALLDLARMESGVLGNALQGIDSEDEESEEKSTTSDEKVDDSDKMTAEEKEKLSDEIIEAMVEREEEKLAKGKKKNGKKGKGNGAVVNGNGNKENAGDEKMDAEKTEAEVKDGKSGVEKKTDKSSEKLASGDKIEKDKKLDDKAEKEEKKDDKVEGKKDKITNGKQTKETGDAVGAVEKTAGEKEDKKDEEMECEDGEKDEEDEGDESSVKEGDTEEEEAESEDIAEEEGEEKEDEGKEGEEKEVKEGEEKEGGEKAGDSKEEPDDDVSNLQLAWEVLELARTIYKKHEPKDMKLKLAETHLKLGEVGLETEQYDQAILDFKECLAIQKEYLEAEDRLLAETYYQLGLAYTFDKQYDPAIENFKSAASVIEARIAKLKKVLEDGEKEGKGKDLVDFDDPVYKARKEVAELEEILPDIMGKLEDVEDEKKNADRVKAAVMENVAMDFGTTTTGFGATSSAVPETAAKEVTNITHLVRKKRKPEDEAAKDDGTKKLKTVEEGAGDASTKVNGKVNGTKTSPEKPKEADKKTKTVEDVKKTTEAAQSS</sequence>